<dbReference type="Gene3D" id="3.30.70.120">
    <property type="match status" value="1"/>
</dbReference>
<accession>A0A497XM48</accession>
<dbReference type="InterPro" id="IPR015867">
    <property type="entry name" value="N-reg_PII/ATP_PRibTrfase_C"/>
</dbReference>
<dbReference type="EMBL" id="RCCJ01000001">
    <property type="protein sequence ID" value="RLJ69957.1"/>
    <property type="molecule type" value="Genomic_DNA"/>
</dbReference>
<sequence length="104" mass="11822">MEGYLVVLITTPTEKGEELANFIVQNKLGACVNVIPEVKSTYWWKGNIERDRESLLVVKTSSRKFNELVDRVKEAHPYTVPEIVALPIFAGNPDYLNWIGESLE</sequence>
<evidence type="ECO:0000313" key="3">
    <source>
        <dbReference type="Proteomes" id="UP000267841"/>
    </source>
</evidence>
<dbReference type="InterPro" id="IPR004323">
    <property type="entry name" value="Ion_tolerance_CutA"/>
</dbReference>
<comment type="similarity">
    <text evidence="1">Belongs to the CutA family.</text>
</comment>
<dbReference type="PANTHER" id="PTHR23419:SF8">
    <property type="entry name" value="FI09726P"/>
    <property type="match status" value="1"/>
</dbReference>
<dbReference type="PANTHER" id="PTHR23419">
    <property type="entry name" value="DIVALENT CATION TOLERANCE CUTA-RELATED"/>
    <property type="match status" value="1"/>
</dbReference>
<keyword evidence="3" id="KW-1185">Reference proteome</keyword>
<dbReference type="Pfam" id="PF03091">
    <property type="entry name" value="CutA1"/>
    <property type="match status" value="1"/>
</dbReference>
<dbReference type="GO" id="GO:0005507">
    <property type="term" value="F:copper ion binding"/>
    <property type="evidence" value="ECO:0007669"/>
    <property type="project" value="TreeGrafter"/>
</dbReference>
<reference evidence="2 3" key="1">
    <citation type="submission" date="2018-10" db="EMBL/GenBank/DDBJ databases">
        <title>Genomic Encyclopedia of Archaeal and Bacterial Type Strains, Phase II (KMG-II): from individual species to whole genera.</title>
        <authorList>
            <person name="Goeker M."/>
        </authorList>
    </citation>
    <scope>NUCLEOTIDE SEQUENCE [LARGE SCALE GENOMIC DNA]</scope>
    <source>
        <strain evidence="2 3">DSM 16510</strain>
    </source>
</reference>
<evidence type="ECO:0000256" key="1">
    <source>
        <dbReference type="ARBA" id="ARBA00010169"/>
    </source>
</evidence>
<dbReference type="RefSeq" id="WP_121008954.1">
    <property type="nucleotide sequence ID" value="NZ_RCCJ01000001.1"/>
</dbReference>
<dbReference type="GO" id="GO:0010038">
    <property type="term" value="P:response to metal ion"/>
    <property type="evidence" value="ECO:0007669"/>
    <property type="project" value="InterPro"/>
</dbReference>
<evidence type="ECO:0000313" key="2">
    <source>
        <dbReference type="EMBL" id="RLJ69957.1"/>
    </source>
</evidence>
<gene>
    <name evidence="2" type="ORF">BCF55_0217</name>
</gene>
<proteinExistence type="inferred from homology"/>
<dbReference type="InterPro" id="IPR011322">
    <property type="entry name" value="N-reg_PII-like_a/b"/>
</dbReference>
<organism evidence="2 3">
    <name type="scientific">Hydrogenivirga caldilitoris</name>
    <dbReference type="NCBI Taxonomy" id="246264"/>
    <lineage>
        <taxon>Bacteria</taxon>
        <taxon>Pseudomonadati</taxon>
        <taxon>Aquificota</taxon>
        <taxon>Aquificia</taxon>
        <taxon>Aquificales</taxon>
        <taxon>Aquificaceae</taxon>
        <taxon>Hydrogenivirga</taxon>
    </lineage>
</organism>
<dbReference type="AlphaFoldDB" id="A0A497XM48"/>
<dbReference type="OrthoDB" id="37622at2"/>
<comment type="caution">
    <text evidence="2">The sequence shown here is derived from an EMBL/GenBank/DDBJ whole genome shotgun (WGS) entry which is preliminary data.</text>
</comment>
<protein>
    <submittedName>
        <fullName evidence="2">Divalent cation tolerance protein</fullName>
    </submittedName>
</protein>
<name>A0A497XM48_9AQUI</name>
<dbReference type="SUPFAM" id="SSF54913">
    <property type="entry name" value="GlnB-like"/>
    <property type="match status" value="1"/>
</dbReference>
<dbReference type="Proteomes" id="UP000267841">
    <property type="component" value="Unassembled WGS sequence"/>
</dbReference>